<dbReference type="SUPFAM" id="SSF64182">
    <property type="entry name" value="DHH phosphoesterases"/>
    <property type="match status" value="1"/>
</dbReference>
<dbReference type="AlphaFoldDB" id="A0A160F658"/>
<dbReference type="RefSeq" id="WP_066324978.1">
    <property type="nucleotide sequence ID" value="NZ_CP015438.1"/>
</dbReference>
<evidence type="ECO:0000259" key="1">
    <source>
        <dbReference type="Pfam" id="PF26386"/>
    </source>
</evidence>
<dbReference type="Proteomes" id="UP000076865">
    <property type="component" value="Chromosome"/>
</dbReference>
<dbReference type="PANTHER" id="PTHR42146">
    <property type="entry name" value="3',5'-CYCLIC-NUCLEOTIDE PHOSPHODIESTERASE"/>
    <property type="match status" value="1"/>
</dbReference>
<name>A0A160F658_9BACL</name>
<reference evidence="2 3" key="1">
    <citation type="journal article" date="2006" name="Syst. Appl. Microbiol.">
        <title>Anoxybacillus amylolyticus sp. nov., a thermophilic amylase producing bacterium isolated from Mount Rittmann (Antarctica).</title>
        <authorList>
            <person name="Poli A."/>
            <person name="Esposito E."/>
            <person name="Lama L."/>
            <person name="Orlando P."/>
            <person name="Nicolaus G."/>
            <person name="de Appolonia F."/>
            <person name="Gambacorta A."/>
            <person name="Nicolaus B."/>
        </authorList>
    </citation>
    <scope>NUCLEOTIDE SEQUENCE [LARGE SCALE GENOMIC DNA]</scope>
    <source>
        <strain evidence="2 3">DSM 15939</strain>
    </source>
</reference>
<dbReference type="PATRIC" id="fig|294699.3.peg.2117"/>
<proteinExistence type="predicted"/>
<dbReference type="InterPro" id="IPR038763">
    <property type="entry name" value="DHH_sf"/>
</dbReference>
<evidence type="ECO:0000313" key="2">
    <source>
        <dbReference type="EMBL" id="ANB62058.1"/>
    </source>
</evidence>
<dbReference type="EMBL" id="CP015438">
    <property type="protein sequence ID" value="ANB62058.1"/>
    <property type="molecule type" value="Genomic_DNA"/>
</dbReference>
<dbReference type="InterPro" id="IPR052968">
    <property type="entry name" value="Nucleotide_metab_enz"/>
</dbReference>
<evidence type="ECO:0000313" key="3">
    <source>
        <dbReference type="Proteomes" id="UP000076865"/>
    </source>
</evidence>
<dbReference type="Gene3D" id="3.10.310.30">
    <property type="match status" value="1"/>
</dbReference>
<keyword evidence="3" id="KW-1185">Reference proteome</keyword>
<feature type="domain" description="Oligoribonuclease NrnB C-terminal" evidence="1">
    <location>
        <begin position="323"/>
        <end position="392"/>
    </location>
</feature>
<dbReference type="OrthoDB" id="2035301at2"/>
<accession>A0A160F658</accession>
<protein>
    <submittedName>
        <fullName evidence="2">Oligoribonuclease nrnB</fullName>
    </submittedName>
</protein>
<organism evidence="2 3">
    <name type="scientific">Anoxybacteroides amylolyticum</name>
    <dbReference type="NCBI Taxonomy" id="294699"/>
    <lineage>
        <taxon>Bacteria</taxon>
        <taxon>Bacillati</taxon>
        <taxon>Bacillota</taxon>
        <taxon>Bacilli</taxon>
        <taxon>Bacillales</taxon>
        <taxon>Anoxybacillaceae</taxon>
        <taxon>Anoxybacteroides</taxon>
    </lineage>
</organism>
<gene>
    <name evidence="2" type="primary">nrnB</name>
    <name evidence="2" type="ORF">GFC30_2054</name>
</gene>
<dbReference type="Pfam" id="PF26386">
    <property type="entry name" value="NrnB_C"/>
    <property type="match status" value="1"/>
</dbReference>
<sequence length="410" mass="47717">MIKLFTDSDLDGISCGLLAKLAFGSNVDIAYCSYRTLNERVRQFIDNNLHDEQLYITDLAVNEEIEKKLAERFQSGKHVQMIDHHVTALHFNRYPWGHVKPVDEHGKKTCATSLFYEYLVQKNFLERNEALDVFVELVRQYDTWDWDENKTIEAKRLNDLLGILGMDEFIEQMLERLQAKLPFSFNDMEQYIFQTEEKKLERYIRLKQKQLVQTWMDGHCIGIVFAEQHISELGNALAKRFPHLDLISLVNVGTKHIGFRTIHDEVDVSAFAKKFGGGGHPKASGCLMDEHAFSRFAVPAFQLPPVYRDAEQNRYNIKTNDQGIFFKNNGEQWFLLANEKERMWKVLSGGPAVSFKSSEEAERWIKRQFAAGLADDTLVLEYLQQQLSWPKETIAQRYEEAIRKYKSKKS</sequence>
<dbReference type="KEGG" id="aamy:GFC30_2054"/>
<dbReference type="InterPro" id="IPR058608">
    <property type="entry name" value="NrnB_C"/>
</dbReference>
<dbReference type="PANTHER" id="PTHR42146:SF1">
    <property type="entry name" value="OLIGORIBONUCLEASE NRNB"/>
    <property type="match status" value="1"/>
</dbReference>